<dbReference type="EMBL" id="OBML01000003">
    <property type="protein sequence ID" value="SOC00922.1"/>
    <property type="molecule type" value="Genomic_DNA"/>
</dbReference>
<evidence type="ECO:0000313" key="3">
    <source>
        <dbReference type="Proteomes" id="UP000219331"/>
    </source>
</evidence>
<accession>A0A285S1W5</accession>
<sequence length="100" mass="11198">MAKAYWVARVDVSDPDAYKKYIEANAEAFRAYGARFIVRGGRFECKEGAARQRNVVIEFDSYEKAVACYESEAYAYAKSLRASHAVSDLVIVEGYDGPQP</sequence>
<dbReference type="InterPro" id="IPR011008">
    <property type="entry name" value="Dimeric_a/b-barrel"/>
</dbReference>
<dbReference type="AlphaFoldDB" id="A0A285S1W5"/>
<name>A0A285S1W5_9HYPH</name>
<reference evidence="2 3" key="1">
    <citation type="submission" date="2017-08" db="EMBL/GenBank/DDBJ databases">
        <authorList>
            <person name="de Groot N.N."/>
        </authorList>
    </citation>
    <scope>NUCLEOTIDE SEQUENCE [LARGE SCALE GENOMIC DNA]</scope>
    <source>
        <strain evidence="2 3">USBA 352</strain>
    </source>
</reference>
<dbReference type="PANTHER" id="PTHR41521">
    <property type="match status" value="1"/>
</dbReference>
<dbReference type="Gene3D" id="3.30.70.100">
    <property type="match status" value="1"/>
</dbReference>
<dbReference type="SUPFAM" id="SSF54909">
    <property type="entry name" value="Dimeric alpha+beta barrel"/>
    <property type="match status" value="1"/>
</dbReference>
<dbReference type="InterPro" id="IPR010753">
    <property type="entry name" value="DUF1330"/>
</dbReference>
<dbReference type="Proteomes" id="UP000219331">
    <property type="component" value="Unassembled WGS sequence"/>
</dbReference>
<evidence type="ECO:0000259" key="1">
    <source>
        <dbReference type="Pfam" id="PF07045"/>
    </source>
</evidence>
<protein>
    <submittedName>
        <fullName evidence="2">Uncharacterized conserved protein, DUF1330 family</fullName>
    </submittedName>
</protein>
<proteinExistence type="predicted"/>
<dbReference type="STRING" id="538381.GCA_001696535_04511"/>
<dbReference type="RefSeq" id="WP_067224688.1">
    <property type="nucleotide sequence ID" value="NZ_MBQE01000006.1"/>
</dbReference>
<evidence type="ECO:0000313" key="2">
    <source>
        <dbReference type="EMBL" id="SOC00922.1"/>
    </source>
</evidence>
<dbReference type="PANTHER" id="PTHR41521:SF4">
    <property type="entry name" value="BLR0684 PROTEIN"/>
    <property type="match status" value="1"/>
</dbReference>
<dbReference type="OrthoDB" id="9806380at2"/>
<organism evidence="2 3">
    <name type="scientific">Stappia indica</name>
    <dbReference type="NCBI Taxonomy" id="538381"/>
    <lineage>
        <taxon>Bacteria</taxon>
        <taxon>Pseudomonadati</taxon>
        <taxon>Pseudomonadota</taxon>
        <taxon>Alphaproteobacteria</taxon>
        <taxon>Hyphomicrobiales</taxon>
        <taxon>Stappiaceae</taxon>
        <taxon>Stappia</taxon>
    </lineage>
</organism>
<feature type="domain" description="DUF1330" evidence="1">
    <location>
        <begin position="3"/>
        <end position="95"/>
    </location>
</feature>
<dbReference type="Pfam" id="PF07045">
    <property type="entry name" value="DUF1330"/>
    <property type="match status" value="1"/>
</dbReference>
<gene>
    <name evidence="2" type="ORF">SAMN05421512_103400</name>
</gene>
<keyword evidence="3" id="KW-1185">Reference proteome</keyword>